<sequence>MIPFEDLWCCISISNYIVKPGQYREIITELKLIADVA</sequence>
<organism evidence="1 2">
    <name type="scientific">Tetranychus urticae</name>
    <name type="common">Two-spotted spider mite</name>
    <dbReference type="NCBI Taxonomy" id="32264"/>
    <lineage>
        <taxon>Eukaryota</taxon>
        <taxon>Metazoa</taxon>
        <taxon>Ecdysozoa</taxon>
        <taxon>Arthropoda</taxon>
        <taxon>Chelicerata</taxon>
        <taxon>Arachnida</taxon>
        <taxon>Acari</taxon>
        <taxon>Acariformes</taxon>
        <taxon>Trombidiformes</taxon>
        <taxon>Prostigmata</taxon>
        <taxon>Eleutherengona</taxon>
        <taxon>Raphignathae</taxon>
        <taxon>Tetranychoidea</taxon>
        <taxon>Tetranychidae</taxon>
        <taxon>Tetranychus</taxon>
    </lineage>
</organism>
<evidence type="ECO:0000313" key="1">
    <source>
        <dbReference type="EnsemblMetazoa" id="tetur22g02720.1"/>
    </source>
</evidence>
<dbReference type="EMBL" id="CAEY01000590">
    <property type="status" value="NOT_ANNOTATED_CDS"/>
    <property type="molecule type" value="Genomic_DNA"/>
</dbReference>
<reference evidence="2" key="1">
    <citation type="submission" date="2011-08" db="EMBL/GenBank/DDBJ databases">
        <authorList>
            <person name="Rombauts S."/>
        </authorList>
    </citation>
    <scope>NUCLEOTIDE SEQUENCE</scope>
    <source>
        <strain evidence="2">London</strain>
    </source>
</reference>
<name>T1KV75_TETUR</name>
<evidence type="ECO:0000313" key="2">
    <source>
        <dbReference type="Proteomes" id="UP000015104"/>
    </source>
</evidence>
<dbReference type="HOGENOM" id="CLU_3351692_0_0_1"/>
<dbReference type="Proteomes" id="UP000015104">
    <property type="component" value="Unassembled WGS sequence"/>
</dbReference>
<proteinExistence type="predicted"/>
<dbReference type="AlphaFoldDB" id="T1KV75"/>
<reference evidence="1" key="2">
    <citation type="submission" date="2015-06" db="UniProtKB">
        <authorList>
            <consortium name="EnsemblMetazoa"/>
        </authorList>
    </citation>
    <scope>IDENTIFICATION</scope>
</reference>
<protein>
    <submittedName>
        <fullName evidence="1">Uncharacterized protein</fullName>
    </submittedName>
</protein>
<accession>T1KV75</accession>
<keyword evidence="2" id="KW-1185">Reference proteome</keyword>
<dbReference type="EnsemblMetazoa" id="tetur22g02720.1">
    <property type="protein sequence ID" value="tetur22g02720.1"/>
    <property type="gene ID" value="tetur22g02720"/>
</dbReference>